<dbReference type="RefSeq" id="WP_256129562.1">
    <property type="nucleotide sequence ID" value="NZ_BAABZQ010000001.1"/>
</dbReference>
<dbReference type="PANTHER" id="PTHR43649">
    <property type="entry name" value="ARABINOSE-BINDING PROTEIN-RELATED"/>
    <property type="match status" value="1"/>
</dbReference>
<dbReference type="Pfam" id="PF13416">
    <property type="entry name" value="SBP_bac_8"/>
    <property type="match status" value="1"/>
</dbReference>
<proteinExistence type="predicted"/>
<accession>A0ABQ0BMF6</accession>
<dbReference type="EMBL" id="BAABZQ010000001">
    <property type="protein sequence ID" value="GAA6497712.1"/>
    <property type="molecule type" value="Genomic_DNA"/>
</dbReference>
<organism evidence="1 2">
    <name type="scientific">Blautia parvula</name>
    <dbReference type="NCBI Taxonomy" id="2877527"/>
    <lineage>
        <taxon>Bacteria</taxon>
        <taxon>Bacillati</taxon>
        <taxon>Bacillota</taxon>
        <taxon>Clostridia</taxon>
        <taxon>Lachnospirales</taxon>
        <taxon>Lachnospiraceae</taxon>
        <taxon>Blautia</taxon>
    </lineage>
</organism>
<dbReference type="InterPro" id="IPR050490">
    <property type="entry name" value="Bact_solute-bd_prot1"/>
</dbReference>
<evidence type="ECO:0000313" key="1">
    <source>
        <dbReference type="EMBL" id="GAA6497712.1"/>
    </source>
</evidence>
<protein>
    <submittedName>
        <fullName evidence="1">ABC transporter substrate-binding protein</fullName>
    </submittedName>
</protein>
<dbReference type="PANTHER" id="PTHR43649:SF12">
    <property type="entry name" value="DIACETYLCHITOBIOSE BINDING PROTEIN DASA"/>
    <property type="match status" value="1"/>
</dbReference>
<reference evidence="1 2" key="1">
    <citation type="submission" date="2024-04" db="EMBL/GenBank/DDBJ databases">
        <title>Defined microbial consortia suppress multidrug-resistant proinflammatory Enterobacteriaceae via ecological control.</title>
        <authorList>
            <person name="Furuichi M."/>
            <person name="Kawaguchi T."/>
            <person name="Pust M."/>
            <person name="Yasuma K."/>
            <person name="Plichta D."/>
            <person name="Hasegawa N."/>
            <person name="Ohya T."/>
            <person name="Bhattarai S."/>
            <person name="Sasajima S."/>
            <person name="Aoto Y."/>
            <person name="Tuganbaev T."/>
            <person name="Yaginuma M."/>
            <person name="Ueda M."/>
            <person name="Okahashi N."/>
            <person name="Amafuji K."/>
            <person name="Kiridooshi Y."/>
            <person name="Sugita K."/>
            <person name="Strazar M."/>
            <person name="Skelly A."/>
            <person name="Suda W."/>
            <person name="Hattori M."/>
            <person name="Nakamoto N."/>
            <person name="Caballero S."/>
            <person name="Norman J."/>
            <person name="Olle B."/>
            <person name="Tanoue T."/>
            <person name="Arita M."/>
            <person name="Bucci V."/>
            <person name="Atarashi K."/>
            <person name="Xavier R."/>
            <person name="Honda K."/>
        </authorList>
    </citation>
    <scope>NUCLEOTIDE SEQUENCE [LARGE SCALE GENOMIC DNA]</scope>
    <source>
        <strain evidence="2">k34-0107-D12</strain>
    </source>
</reference>
<comment type="caution">
    <text evidence="1">The sequence shown here is derived from an EMBL/GenBank/DDBJ whole genome shotgun (WGS) entry which is preliminary data.</text>
</comment>
<dbReference type="CDD" id="cd14748">
    <property type="entry name" value="PBP2_UgpB"/>
    <property type="match status" value="1"/>
</dbReference>
<keyword evidence="2" id="KW-1185">Reference proteome</keyword>
<name>A0ABQ0BMF6_9FIRM</name>
<dbReference type="SUPFAM" id="SSF53850">
    <property type="entry name" value="Periplasmic binding protein-like II"/>
    <property type="match status" value="1"/>
</dbReference>
<dbReference type="PROSITE" id="PS51257">
    <property type="entry name" value="PROKAR_LIPOPROTEIN"/>
    <property type="match status" value="1"/>
</dbReference>
<dbReference type="Gene3D" id="3.40.190.10">
    <property type="entry name" value="Periplasmic binding protein-like II"/>
    <property type="match status" value="1"/>
</dbReference>
<evidence type="ECO:0000313" key="2">
    <source>
        <dbReference type="Proteomes" id="UP001600941"/>
    </source>
</evidence>
<dbReference type="InterPro" id="IPR006059">
    <property type="entry name" value="SBP"/>
</dbReference>
<dbReference type="Proteomes" id="UP001600941">
    <property type="component" value="Unassembled WGS sequence"/>
</dbReference>
<sequence length="431" mass="47712">MKGKRTISVAMAAIVVSGLLSSCGQSQEEKTGDEKEQVTLQYWYQGTDQLSTEFAQRCVESFNEKYPDIKVEATGMSTTISDQETKLNAATLSDTYPDVIAVVLAEVGSRGSLGDFEPLEPYIEKWKEKEDLFDSAYEMGKYQGTQVALGVLPNPQIYTYRKDVFKEAGLDPEDPPSTWAELKDTAEKLTKREGDKVVFAGLDIPSIDSSLVFTEPYMRTAGSKVVDEGKGEPAFTDEAAVEALNFLGEMAQMNISIPHDQQKGEEHPFVNGNAAISNLSTANIQAFRANYPDAELGYLPILKKDENSGDGVCFCGYQLIAMSGSSKHKDEAWLFMEHMMSNDVVWDRTETFNTPIVKKSLEDKYMESGDKELKSAILNYVENGKGKATVPWVSELNKYVSVAYEEVINGKKTAQEALNDANDLLTKEISK</sequence>
<gene>
    <name evidence="1" type="ORF">K340107D12_05280</name>
</gene>